<dbReference type="InParanoid" id="A0A2G5CM80"/>
<dbReference type="Pfam" id="PF06479">
    <property type="entry name" value="Ribonuc_2-5A"/>
    <property type="match status" value="1"/>
</dbReference>
<proteinExistence type="predicted"/>
<evidence type="ECO:0000256" key="19">
    <source>
        <dbReference type="ARBA" id="ARBA00023187"/>
    </source>
</evidence>
<dbReference type="STRING" id="218851.A0A2G5CM80"/>
<dbReference type="InterPro" id="IPR045133">
    <property type="entry name" value="IRE1/2-like"/>
</dbReference>
<evidence type="ECO:0000256" key="18">
    <source>
        <dbReference type="ARBA" id="ARBA00023180"/>
    </source>
</evidence>
<keyword evidence="3" id="KW-0723">Serine/threonine-protein kinase</keyword>
<dbReference type="GO" id="GO:0036498">
    <property type="term" value="P:IRE1-mediated unfolded protein response"/>
    <property type="evidence" value="ECO:0007669"/>
    <property type="project" value="TreeGrafter"/>
</dbReference>
<dbReference type="GO" id="GO:0008380">
    <property type="term" value="P:RNA splicing"/>
    <property type="evidence" value="ECO:0007669"/>
    <property type="project" value="UniProtKB-KW"/>
</dbReference>
<keyword evidence="7 27" id="KW-0732">Signal</keyword>
<keyword evidence="31" id="KW-1185">Reference proteome</keyword>
<dbReference type="FunFam" id="1.10.510.10:FF:000463">
    <property type="entry name" value="Serine/threonine-protein kinase/endoribonuclease IRE1a"/>
    <property type="match status" value="1"/>
</dbReference>
<keyword evidence="8" id="KW-0547">Nucleotide-binding</keyword>
<evidence type="ECO:0000256" key="8">
    <source>
        <dbReference type="ARBA" id="ARBA00022741"/>
    </source>
</evidence>
<gene>
    <name evidence="30" type="ORF">AQUCO_04700077v1</name>
</gene>
<dbReference type="PROSITE" id="PS00108">
    <property type="entry name" value="PROTEIN_KINASE_ST"/>
    <property type="match status" value="1"/>
</dbReference>
<name>A0A2G5CM80_AQUCA</name>
<keyword evidence="12" id="KW-0067">ATP-binding</keyword>
<dbReference type="GO" id="GO:0016787">
    <property type="term" value="F:hydrolase activity"/>
    <property type="evidence" value="ECO:0007669"/>
    <property type="project" value="UniProtKB-KW"/>
</dbReference>
<feature type="transmembrane region" description="Helical" evidence="26">
    <location>
        <begin position="338"/>
        <end position="360"/>
    </location>
</feature>
<evidence type="ECO:0000256" key="1">
    <source>
        <dbReference type="ARBA" id="ARBA00004115"/>
    </source>
</evidence>
<dbReference type="PANTHER" id="PTHR13954">
    <property type="entry name" value="IRE1-RELATED"/>
    <property type="match status" value="1"/>
</dbReference>
<feature type="signal peptide" evidence="27">
    <location>
        <begin position="1"/>
        <end position="26"/>
    </location>
</feature>
<evidence type="ECO:0000256" key="9">
    <source>
        <dbReference type="ARBA" id="ARBA00022777"/>
    </source>
</evidence>
<comment type="catalytic activity">
    <reaction evidence="22">
        <text>L-threonyl-[protein] + ATP = O-phospho-L-threonyl-[protein] + ADP + H(+)</text>
        <dbReference type="Rhea" id="RHEA:46608"/>
        <dbReference type="Rhea" id="RHEA-COMP:11060"/>
        <dbReference type="Rhea" id="RHEA-COMP:11605"/>
        <dbReference type="ChEBI" id="CHEBI:15378"/>
        <dbReference type="ChEBI" id="CHEBI:30013"/>
        <dbReference type="ChEBI" id="CHEBI:30616"/>
        <dbReference type="ChEBI" id="CHEBI:61977"/>
        <dbReference type="ChEBI" id="CHEBI:456216"/>
        <dbReference type="EC" id="2.7.11.1"/>
    </reaction>
</comment>
<dbReference type="InterPro" id="IPR000719">
    <property type="entry name" value="Prot_kinase_dom"/>
</dbReference>
<protein>
    <recommendedName>
        <fullName evidence="2">non-specific serine/threonine protein kinase</fullName>
        <ecNumber evidence="2">2.7.11.1</ecNumber>
    </recommendedName>
</protein>
<keyword evidence="4" id="KW-0507">mRNA processing</keyword>
<evidence type="ECO:0000256" key="3">
    <source>
        <dbReference type="ARBA" id="ARBA00022527"/>
    </source>
</evidence>
<evidence type="ECO:0000256" key="27">
    <source>
        <dbReference type="SAM" id="SignalP"/>
    </source>
</evidence>
<keyword evidence="20" id="KW-0834">Unfolded protein response</keyword>
<dbReference type="PROSITE" id="PS51392">
    <property type="entry name" value="KEN"/>
    <property type="match status" value="1"/>
</dbReference>
<dbReference type="OrthoDB" id="63989at2759"/>
<evidence type="ECO:0000256" key="5">
    <source>
        <dbReference type="ARBA" id="ARBA00022679"/>
    </source>
</evidence>
<reference evidence="30 31" key="1">
    <citation type="submission" date="2017-09" db="EMBL/GenBank/DDBJ databases">
        <title>WGS assembly of Aquilegia coerulea Goldsmith.</title>
        <authorList>
            <person name="Hodges S."/>
            <person name="Kramer E."/>
            <person name="Nordborg M."/>
            <person name="Tomkins J."/>
            <person name="Borevitz J."/>
            <person name="Derieg N."/>
            <person name="Yan J."/>
            <person name="Mihaltcheva S."/>
            <person name="Hayes R.D."/>
            <person name="Rokhsar D."/>
        </authorList>
    </citation>
    <scope>NUCLEOTIDE SEQUENCE [LARGE SCALE GENOMIC DNA]</scope>
    <source>
        <strain evidence="31">cv. Goldsmith</strain>
    </source>
</reference>
<evidence type="ECO:0000256" key="11">
    <source>
        <dbReference type="ARBA" id="ARBA00022824"/>
    </source>
</evidence>
<comment type="subunit">
    <text evidence="24">Homodimer; disulfide-linked. Dimer formation is driven by hydrophobic interactions within the N-terminal luminal domains and stabilized by disulfide bridges.</text>
</comment>
<dbReference type="Gene3D" id="1.20.1440.180">
    <property type="entry name" value="KEN domain"/>
    <property type="match status" value="1"/>
</dbReference>
<evidence type="ECO:0000256" key="25">
    <source>
        <dbReference type="SAM" id="MobiDB-lite"/>
    </source>
</evidence>
<keyword evidence="21" id="KW-0511">Multifunctional enzyme</keyword>
<dbReference type="Gene3D" id="3.30.200.20">
    <property type="entry name" value="Phosphorylase Kinase, domain 1"/>
    <property type="match status" value="1"/>
</dbReference>
<sequence>MKSLSSVQLFFCFLLLLLLLFNNIHSEKVSNWNPPIPIHGEPGLQLFPIQNSPRRSLLSHPNIDPIAKDDKYIFAYGDGTIMLMENGSPLWPVKAATGPSIFTLYQSQPGGALVLKGRGNDFDGMDEEFNKIERDGYVVTDEFGEVNLAKIVEDHLSGAPYISKDTAVVGVKKYSVLTIDFSSGKLIDVLDPYSYKSALSEISTTSPKNVQLLSVKRTDYELLSFSQYPRTLLWNMTFSTIEASIVDQEREFEMTVAHIRHKTFIKFLVGIARLNHRGGNSMSFVDAAMAGQESMALSISGKIDESITSLVSTEDRNENSGSPHNVSDKYNISRYSKLQYIAILCILFLVVLSYTGSITVTRQKFTEELKGSNGKNPITPKRKKARKLREQKTSGNTKANADETGRIIGKLFISNTEIAKGSNGTVVMEGIYDGRPVAVKRLVQAHHDVAYKEIQHLIASDQHPNIVRWYGVEHDSDFVYISLERCTCSLGDLIKICSDSSCHFEATQGKIMNLTKTYSTQSNITLGSYKHVELWKANGYPSPQLLKLMRDIVSGLVHLHDLGIIHRDLKPQNILIIGEKFLCAKLSDMGISKRLLEDKSSLGCHPTGYGSSGWQAPEQLLHKRQTRAVDLFSLGCVLFYCITGGKHPYGDHLERDINIVKDRVDLFMVEHLPEAVDLFSHLLNPNPELRPTALYVLHHPLFWDSELRLSFFRDVSDRVELEDRESESDLLKALEKVGPVALGGNWDEKMETKFINNICRYRRYKFDSSRDLLRVMRNKLNHYRELPEKIQEILGPVPQGFDGYFSSRFPKFLIEVYKVIYRYCREEESFWKYFKTV</sequence>
<evidence type="ECO:0000256" key="2">
    <source>
        <dbReference type="ARBA" id="ARBA00012513"/>
    </source>
</evidence>
<evidence type="ECO:0000259" key="28">
    <source>
        <dbReference type="PROSITE" id="PS50011"/>
    </source>
</evidence>
<keyword evidence="13 26" id="KW-1133">Transmembrane helix</keyword>
<dbReference type="GO" id="GO:0005524">
    <property type="term" value="F:ATP binding"/>
    <property type="evidence" value="ECO:0007669"/>
    <property type="project" value="UniProtKB-KW"/>
</dbReference>
<keyword evidence="17" id="KW-0804">Transcription</keyword>
<feature type="domain" description="KEN" evidence="29">
    <location>
        <begin position="705"/>
        <end position="836"/>
    </location>
</feature>
<dbReference type="FunFam" id="3.30.200.20:FF:000077">
    <property type="entry name" value="Putative Serine/threonine-protein kinase/endoribonuclease IRE1"/>
    <property type="match status" value="1"/>
</dbReference>
<dbReference type="SMART" id="SM00220">
    <property type="entry name" value="S_TKc"/>
    <property type="match status" value="1"/>
</dbReference>
<feature type="chain" id="PRO_5013713906" description="non-specific serine/threonine protein kinase" evidence="27">
    <location>
        <begin position="27"/>
        <end position="837"/>
    </location>
</feature>
<keyword evidence="5" id="KW-0808">Transferase</keyword>
<keyword evidence="16" id="KW-1015">Disulfide bond</keyword>
<evidence type="ECO:0000256" key="20">
    <source>
        <dbReference type="ARBA" id="ARBA00023230"/>
    </source>
</evidence>
<dbReference type="InterPro" id="IPR011009">
    <property type="entry name" value="Kinase-like_dom_sf"/>
</dbReference>
<dbReference type="FunFam" id="1.20.1440.180:FF:000002">
    <property type="entry name" value="Serine/threonine-protein kinase/endoribonuclease IRE1"/>
    <property type="match status" value="1"/>
</dbReference>
<keyword evidence="19" id="KW-0508">mRNA splicing</keyword>
<dbReference type="EMBL" id="KZ305064">
    <property type="protein sequence ID" value="PIA31957.1"/>
    <property type="molecule type" value="Genomic_DNA"/>
</dbReference>
<evidence type="ECO:0000256" key="22">
    <source>
        <dbReference type="ARBA" id="ARBA00047899"/>
    </source>
</evidence>
<keyword evidence="15 26" id="KW-0472">Membrane</keyword>
<keyword evidence="11" id="KW-0256">Endoplasmic reticulum</keyword>
<evidence type="ECO:0000256" key="16">
    <source>
        <dbReference type="ARBA" id="ARBA00023157"/>
    </source>
</evidence>
<dbReference type="PANTHER" id="PTHR13954:SF6">
    <property type="entry name" value="NON-SPECIFIC SERINE_THREONINE PROTEIN KINASE"/>
    <property type="match status" value="1"/>
</dbReference>
<evidence type="ECO:0000259" key="29">
    <source>
        <dbReference type="PROSITE" id="PS51392"/>
    </source>
</evidence>
<comment type="subcellular location">
    <subcellularLocation>
        <location evidence="1">Endoplasmic reticulum membrane</location>
        <topology evidence="1">Single-pass type I membrane protein</topology>
    </subcellularLocation>
</comment>
<dbReference type="Proteomes" id="UP000230069">
    <property type="component" value="Unassembled WGS sequence"/>
</dbReference>
<evidence type="ECO:0000256" key="23">
    <source>
        <dbReference type="ARBA" id="ARBA00048679"/>
    </source>
</evidence>
<dbReference type="Pfam" id="PF00069">
    <property type="entry name" value="Pkinase"/>
    <property type="match status" value="1"/>
</dbReference>
<dbReference type="GO" id="GO:0051082">
    <property type="term" value="F:unfolded protein binding"/>
    <property type="evidence" value="ECO:0007669"/>
    <property type="project" value="TreeGrafter"/>
</dbReference>
<dbReference type="SMART" id="SM00580">
    <property type="entry name" value="PUG"/>
    <property type="match status" value="1"/>
</dbReference>
<evidence type="ECO:0000256" key="14">
    <source>
        <dbReference type="ARBA" id="ARBA00023015"/>
    </source>
</evidence>
<keyword evidence="9" id="KW-0418">Kinase</keyword>
<dbReference type="GO" id="GO:0006397">
    <property type="term" value="P:mRNA processing"/>
    <property type="evidence" value="ECO:0007669"/>
    <property type="project" value="UniProtKB-KW"/>
</dbReference>
<dbReference type="GO" id="GO:0004521">
    <property type="term" value="F:RNA endonuclease activity"/>
    <property type="evidence" value="ECO:0007669"/>
    <property type="project" value="InterPro"/>
</dbReference>
<dbReference type="FunCoup" id="A0A2G5CM80">
    <property type="interactions" value="1267"/>
</dbReference>
<evidence type="ECO:0000256" key="13">
    <source>
        <dbReference type="ARBA" id="ARBA00022989"/>
    </source>
</evidence>
<dbReference type="InterPro" id="IPR008271">
    <property type="entry name" value="Ser/Thr_kinase_AS"/>
</dbReference>
<evidence type="ECO:0000313" key="30">
    <source>
        <dbReference type="EMBL" id="PIA31957.1"/>
    </source>
</evidence>
<keyword evidence="6 26" id="KW-0812">Transmembrane</keyword>
<dbReference type="SUPFAM" id="SSF56112">
    <property type="entry name" value="Protein kinase-like (PK-like)"/>
    <property type="match status" value="1"/>
</dbReference>
<evidence type="ECO:0000256" key="7">
    <source>
        <dbReference type="ARBA" id="ARBA00022729"/>
    </source>
</evidence>
<evidence type="ECO:0000256" key="4">
    <source>
        <dbReference type="ARBA" id="ARBA00022664"/>
    </source>
</evidence>
<keyword evidence="10" id="KW-0378">Hydrolase</keyword>
<dbReference type="PROSITE" id="PS50011">
    <property type="entry name" value="PROTEIN_KINASE_DOM"/>
    <property type="match status" value="1"/>
</dbReference>
<dbReference type="AlphaFoldDB" id="A0A2G5CM80"/>
<organism evidence="30 31">
    <name type="scientific">Aquilegia coerulea</name>
    <name type="common">Rocky mountain columbine</name>
    <dbReference type="NCBI Taxonomy" id="218851"/>
    <lineage>
        <taxon>Eukaryota</taxon>
        <taxon>Viridiplantae</taxon>
        <taxon>Streptophyta</taxon>
        <taxon>Embryophyta</taxon>
        <taxon>Tracheophyta</taxon>
        <taxon>Spermatophyta</taxon>
        <taxon>Magnoliopsida</taxon>
        <taxon>Ranunculales</taxon>
        <taxon>Ranunculaceae</taxon>
        <taxon>Thalictroideae</taxon>
        <taxon>Aquilegia</taxon>
    </lineage>
</organism>
<evidence type="ECO:0000256" key="15">
    <source>
        <dbReference type="ARBA" id="ARBA00023136"/>
    </source>
</evidence>
<dbReference type="GO" id="GO:1990604">
    <property type="term" value="C:IRE1-TRAF2-ASK1 complex"/>
    <property type="evidence" value="ECO:0007669"/>
    <property type="project" value="TreeGrafter"/>
</dbReference>
<keyword evidence="18" id="KW-0325">Glycoprotein</keyword>
<accession>A0A2G5CM80</accession>
<dbReference type="InterPro" id="IPR010513">
    <property type="entry name" value="KEN_dom"/>
</dbReference>
<evidence type="ECO:0000256" key="12">
    <source>
        <dbReference type="ARBA" id="ARBA00022840"/>
    </source>
</evidence>
<dbReference type="GO" id="GO:0004674">
    <property type="term" value="F:protein serine/threonine kinase activity"/>
    <property type="evidence" value="ECO:0007669"/>
    <property type="project" value="UniProtKB-KW"/>
</dbReference>
<keyword evidence="14" id="KW-0805">Transcription regulation</keyword>
<dbReference type="InterPro" id="IPR038357">
    <property type="entry name" value="KEN_sf"/>
</dbReference>
<evidence type="ECO:0000256" key="26">
    <source>
        <dbReference type="SAM" id="Phobius"/>
    </source>
</evidence>
<comment type="catalytic activity">
    <reaction evidence="23">
        <text>L-seryl-[protein] + ATP = O-phospho-L-seryl-[protein] + ADP + H(+)</text>
        <dbReference type="Rhea" id="RHEA:17989"/>
        <dbReference type="Rhea" id="RHEA-COMP:9863"/>
        <dbReference type="Rhea" id="RHEA-COMP:11604"/>
        <dbReference type="ChEBI" id="CHEBI:15378"/>
        <dbReference type="ChEBI" id="CHEBI:29999"/>
        <dbReference type="ChEBI" id="CHEBI:30616"/>
        <dbReference type="ChEBI" id="CHEBI:83421"/>
        <dbReference type="ChEBI" id="CHEBI:456216"/>
        <dbReference type="EC" id="2.7.11.1"/>
    </reaction>
</comment>
<evidence type="ECO:0000256" key="6">
    <source>
        <dbReference type="ARBA" id="ARBA00022692"/>
    </source>
</evidence>
<evidence type="ECO:0000256" key="10">
    <source>
        <dbReference type="ARBA" id="ARBA00022801"/>
    </source>
</evidence>
<dbReference type="Gene3D" id="1.10.510.10">
    <property type="entry name" value="Transferase(Phosphotransferase) domain 1"/>
    <property type="match status" value="1"/>
</dbReference>
<feature type="domain" description="Protein kinase" evidence="28">
    <location>
        <begin position="412"/>
        <end position="702"/>
    </location>
</feature>
<evidence type="ECO:0000256" key="21">
    <source>
        <dbReference type="ARBA" id="ARBA00023268"/>
    </source>
</evidence>
<dbReference type="EC" id="2.7.11.1" evidence="2"/>
<feature type="compositionally biased region" description="Basic residues" evidence="25">
    <location>
        <begin position="380"/>
        <end position="389"/>
    </location>
</feature>
<dbReference type="CDD" id="cd10422">
    <property type="entry name" value="RNase_Ire1"/>
    <property type="match status" value="1"/>
</dbReference>
<feature type="region of interest" description="Disordered" evidence="25">
    <location>
        <begin position="370"/>
        <end position="400"/>
    </location>
</feature>
<evidence type="ECO:0000256" key="17">
    <source>
        <dbReference type="ARBA" id="ARBA00023163"/>
    </source>
</evidence>
<evidence type="ECO:0000256" key="24">
    <source>
        <dbReference type="ARBA" id="ARBA00065357"/>
    </source>
</evidence>
<evidence type="ECO:0000313" key="31">
    <source>
        <dbReference type="Proteomes" id="UP000230069"/>
    </source>
</evidence>